<dbReference type="OMA" id="RINAHHE"/>
<dbReference type="GO" id="GO:0010506">
    <property type="term" value="P:regulation of autophagy"/>
    <property type="evidence" value="ECO:0007669"/>
    <property type="project" value="InterPro"/>
</dbReference>
<dbReference type="VEuPathDB" id="TrichDB:TVAG_140750"/>
<dbReference type="SMART" id="SM00220">
    <property type="entry name" value="S_TKc"/>
    <property type="match status" value="1"/>
</dbReference>
<dbReference type="SUPFAM" id="SSF56112">
    <property type="entry name" value="Protein kinase-like (PK-like)"/>
    <property type="match status" value="1"/>
</dbReference>
<proteinExistence type="inferred from homology"/>
<evidence type="ECO:0000256" key="4">
    <source>
        <dbReference type="RuleBase" id="RU000304"/>
    </source>
</evidence>
<dbReference type="SMR" id="A2GD55"/>
<dbReference type="Pfam" id="PF00069">
    <property type="entry name" value="Pkinase"/>
    <property type="match status" value="1"/>
</dbReference>
<dbReference type="InterPro" id="IPR000719">
    <property type="entry name" value="Prot_kinase_dom"/>
</dbReference>
<gene>
    <name evidence="6" type="ORF">TVAG_140750</name>
</gene>
<dbReference type="PROSITE" id="PS50011">
    <property type="entry name" value="PROTEIN_KINASE_DOM"/>
    <property type="match status" value="1"/>
</dbReference>
<dbReference type="EMBL" id="DS115149">
    <property type="protein sequence ID" value="EAX84912.1"/>
    <property type="molecule type" value="Genomic_DNA"/>
</dbReference>
<dbReference type="FunFam" id="3.30.200.20:FF:000042">
    <property type="entry name" value="Aurora kinase A"/>
    <property type="match status" value="1"/>
</dbReference>
<reference evidence="6" key="2">
    <citation type="journal article" date="2007" name="Science">
        <title>Draft genome sequence of the sexually transmitted pathogen Trichomonas vaginalis.</title>
        <authorList>
            <person name="Carlton J.M."/>
            <person name="Hirt R.P."/>
            <person name="Silva J.C."/>
            <person name="Delcher A.L."/>
            <person name="Schatz M."/>
            <person name="Zhao Q."/>
            <person name="Wortman J.R."/>
            <person name="Bidwell S.L."/>
            <person name="Alsmark U.C.M."/>
            <person name="Besteiro S."/>
            <person name="Sicheritz-Ponten T."/>
            <person name="Noel C.J."/>
            <person name="Dacks J.B."/>
            <person name="Foster P.G."/>
            <person name="Simillion C."/>
            <person name="Van de Peer Y."/>
            <person name="Miranda-Saavedra D."/>
            <person name="Barton G.J."/>
            <person name="Westrop G.D."/>
            <person name="Mueller S."/>
            <person name="Dessi D."/>
            <person name="Fiori P.L."/>
            <person name="Ren Q."/>
            <person name="Paulsen I."/>
            <person name="Zhang H."/>
            <person name="Bastida-Corcuera F.D."/>
            <person name="Simoes-Barbosa A."/>
            <person name="Brown M.T."/>
            <person name="Hayes R.D."/>
            <person name="Mukherjee M."/>
            <person name="Okumura C.Y."/>
            <person name="Schneider R."/>
            <person name="Smith A.J."/>
            <person name="Vanacova S."/>
            <person name="Villalvazo M."/>
            <person name="Haas B.J."/>
            <person name="Pertea M."/>
            <person name="Feldblyum T.V."/>
            <person name="Utterback T.R."/>
            <person name="Shu C.L."/>
            <person name="Osoegawa K."/>
            <person name="de Jong P.J."/>
            <person name="Hrdy I."/>
            <person name="Horvathova L."/>
            <person name="Zubacova Z."/>
            <person name="Dolezal P."/>
            <person name="Malik S.B."/>
            <person name="Logsdon J.M. Jr."/>
            <person name="Henze K."/>
            <person name="Gupta A."/>
            <person name="Wang C.C."/>
            <person name="Dunne R.L."/>
            <person name="Upcroft J.A."/>
            <person name="Upcroft P."/>
            <person name="White O."/>
            <person name="Salzberg S.L."/>
            <person name="Tang P."/>
            <person name="Chiu C.-H."/>
            <person name="Lee Y.-S."/>
            <person name="Embley T.M."/>
            <person name="Coombs G.H."/>
            <person name="Mottram J.C."/>
            <person name="Tachezy J."/>
            <person name="Fraser-Liggett C.M."/>
            <person name="Johnson P.J."/>
        </authorList>
    </citation>
    <scope>NUCLEOTIDE SEQUENCE [LARGE SCALE GENOMIC DNA]</scope>
    <source>
        <strain evidence="6">G3</strain>
    </source>
</reference>
<dbReference type="PROSITE" id="PS00108">
    <property type="entry name" value="PROTEIN_KINASE_ST"/>
    <property type="match status" value="1"/>
</dbReference>
<sequence>MKPQIQLAPLKQVKSAGKYILEKEIGTGGFAKVFMGSSAKSNEKFAIKVIKREQAKELDTMSYVENELRIISRLNHPNIVKVYDIIYTDDSILIVMEYMANGDLQRFIDDNYCFNIEDQVRIALEILEALAYLHQRGISHRDIKPANIMFDKEMHAKLIDFGLCRENTNIMKTICGTQLLMAPEVLLNHSYDGIKADIWSYGVTLHIMATRHIPFVIKSESQFVHDCKSNNLAINIRCGGVIGWLVQACLQTNPDERLTAVQLLEFIKSQQTAAVAPIPVARLTVVKRANTSAQIQKVKLHANTPVIIRSRVCSEGNLAARINAHHELPKIHEN</sequence>
<evidence type="ECO:0000256" key="2">
    <source>
        <dbReference type="ARBA" id="ARBA00022840"/>
    </source>
</evidence>
<dbReference type="Proteomes" id="UP000001542">
    <property type="component" value="Unassembled WGS sequence"/>
</dbReference>
<keyword evidence="1 3" id="KW-0547">Nucleotide-binding</keyword>
<dbReference type="OrthoDB" id="4062651at2759"/>
<keyword evidence="6" id="KW-0808">Transferase</keyword>
<dbReference type="eggNOG" id="KOG0583">
    <property type="taxonomic scope" value="Eukaryota"/>
</dbReference>
<dbReference type="GO" id="GO:0051726">
    <property type="term" value="P:regulation of cell cycle"/>
    <property type="evidence" value="ECO:0000318"/>
    <property type="project" value="GO_Central"/>
</dbReference>
<evidence type="ECO:0000313" key="7">
    <source>
        <dbReference type="Proteomes" id="UP000001542"/>
    </source>
</evidence>
<dbReference type="PROSITE" id="PS00107">
    <property type="entry name" value="PROTEIN_KINASE_ATP"/>
    <property type="match status" value="1"/>
</dbReference>
<dbReference type="PANTHER" id="PTHR24348:SF68">
    <property type="entry name" value="SERINE_THREONINE-PROTEIN KINASE ATG1C"/>
    <property type="match status" value="1"/>
</dbReference>
<reference evidence="6" key="1">
    <citation type="submission" date="2006-10" db="EMBL/GenBank/DDBJ databases">
        <authorList>
            <person name="Amadeo P."/>
            <person name="Zhao Q."/>
            <person name="Wortman J."/>
            <person name="Fraser-Liggett C."/>
            <person name="Carlton J."/>
        </authorList>
    </citation>
    <scope>NUCLEOTIDE SEQUENCE</scope>
    <source>
        <strain evidence="6">G3</strain>
    </source>
</reference>
<keyword evidence="6" id="KW-0418">Kinase</keyword>
<dbReference type="InterPro" id="IPR011009">
    <property type="entry name" value="Kinase-like_dom_sf"/>
</dbReference>
<keyword evidence="7" id="KW-1185">Reference proteome</keyword>
<evidence type="ECO:0000259" key="5">
    <source>
        <dbReference type="PROSITE" id="PS50011"/>
    </source>
</evidence>
<evidence type="ECO:0000256" key="3">
    <source>
        <dbReference type="PROSITE-ProRule" id="PRU10141"/>
    </source>
</evidence>
<dbReference type="InterPro" id="IPR045269">
    <property type="entry name" value="Atg1-like"/>
</dbReference>
<organism evidence="6 7">
    <name type="scientific">Trichomonas vaginalis (strain ATCC PRA-98 / G3)</name>
    <dbReference type="NCBI Taxonomy" id="412133"/>
    <lineage>
        <taxon>Eukaryota</taxon>
        <taxon>Metamonada</taxon>
        <taxon>Parabasalia</taxon>
        <taxon>Trichomonadida</taxon>
        <taxon>Trichomonadidae</taxon>
        <taxon>Trichomonas</taxon>
    </lineage>
</organism>
<feature type="domain" description="Protein kinase" evidence="5">
    <location>
        <begin position="19"/>
        <end position="273"/>
    </location>
</feature>
<evidence type="ECO:0000256" key="1">
    <source>
        <dbReference type="ARBA" id="ARBA00022741"/>
    </source>
</evidence>
<dbReference type="RefSeq" id="XP_001297842.1">
    <property type="nucleotide sequence ID" value="XM_001297841.1"/>
</dbReference>
<protein>
    <submittedName>
        <fullName evidence="6">CAMK family protein kinase</fullName>
    </submittedName>
</protein>
<dbReference type="VEuPathDB" id="TrichDB:TVAGG3_0197630"/>
<dbReference type="InterPro" id="IPR008271">
    <property type="entry name" value="Ser/Thr_kinase_AS"/>
</dbReference>
<dbReference type="STRING" id="5722.A2GD55"/>
<keyword evidence="2 3" id="KW-0067">ATP-binding</keyword>
<dbReference type="GO" id="GO:0004674">
    <property type="term" value="F:protein serine/threonine kinase activity"/>
    <property type="evidence" value="ECO:0000318"/>
    <property type="project" value="GO_Central"/>
</dbReference>
<comment type="similarity">
    <text evidence="4">Belongs to the protein kinase superfamily.</text>
</comment>
<name>A2GD55_TRIV3</name>
<dbReference type="AlphaFoldDB" id="A2GD55"/>
<keyword evidence="4" id="KW-0723">Serine/threonine-protein kinase</keyword>
<feature type="binding site" evidence="3">
    <location>
        <position position="48"/>
    </location>
    <ligand>
        <name>ATP</name>
        <dbReference type="ChEBI" id="CHEBI:30616"/>
    </ligand>
</feature>
<dbReference type="InParanoid" id="A2GD55"/>
<accession>A2GD55</accession>
<dbReference type="FunFam" id="1.10.510.10:FF:000578">
    <property type="entry name" value="CAMK family protein kinase"/>
    <property type="match status" value="1"/>
</dbReference>
<evidence type="ECO:0000313" key="6">
    <source>
        <dbReference type="EMBL" id="EAX84912.1"/>
    </source>
</evidence>
<dbReference type="InterPro" id="IPR017441">
    <property type="entry name" value="Protein_kinase_ATP_BS"/>
</dbReference>
<dbReference type="Gene3D" id="1.10.510.10">
    <property type="entry name" value="Transferase(Phosphotransferase) domain 1"/>
    <property type="match status" value="1"/>
</dbReference>
<dbReference type="PANTHER" id="PTHR24348">
    <property type="entry name" value="SERINE/THREONINE-PROTEIN KINASE UNC-51-RELATED"/>
    <property type="match status" value="1"/>
</dbReference>
<dbReference type="KEGG" id="tva:4742548"/>
<dbReference type="GO" id="GO:0005524">
    <property type="term" value="F:ATP binding"/>
    <property type="evidence" value="ECO:0007669"/>
    <property type="project" value="UniProtKB-UniRule"/>
</dbReference>